<dbReference type="Proteomes" id="UP000825051">
    <property type="component" value="Chromosome"/>
</dbReference>
<evidence type="ECO:0000313" key="2">
    <source>
        <dbReference type="EMBL" id="QYM77959.1"/>
    </source>
</evidence>
<gene>
    <name evidence="2" type="ORF">K0B96_11615</name>
</gene>
<organism evidence="2 3">
    <name type="scientific">Horticoccus luteus</name>
    <dbReference type="NCBI Taxonomy" id="2862869"/>
    <lineage>
        <taxon>Bacteria</taxon>
        <taxon>Pseudomonadati</taxon>
        <taxon>Verrucomicrobiota</taxon>
        <taxon>Opitutia</taxon>
        <taxon>Opitutales</taxon>
        <taxon>Opitutaceae</taxon>
        <taxon>Horticoccus</taxon>
    </lineage>
</organism>
<dbReference type="RefSeq" id="WP_220161063.1">
    <property type="nucleotide sequence ID" value="NZ_CP080507.1"/>
</dbReference>
<reference evidence="2" key="1">
    <citation type="submission" date="2021-08" db="EMBL/GenBank/DDBJ databases">
        <title>Genome of a novel bacterium of the phylum Verrucomicrobia, Oleiharenicola sp. KSB-15.</title>
        <authorList>
            <person name="Chung J.-H."/>
            <person name="Ahn J.-H."/>
            <person name="Yoon Y."/>
            <person name="Kim D.-Y."/>
            <person name="An S.-H."/>
            <person name="Park I."/>
            <person name="Yeon J."/>
        </authorList>
    </citation>
    <scope>NUCLEOTIDE SEQUENCE</scope>
    <source>
        <strain evidence="2">KSB-15</strain>
    </source>
</reference>
<protein>
    <submittedName>
        <fullName evidence="2">Uncharacterized protein</fullName>
    </submittedName>
</protein>
<name>A0A8F9TUD8_9BACT</name>
<evidence type="ECO:0000256" key="1">
    <source>
        <dbReference type="SAM" id="SignalP"/>
    </source>
</evidence>
<proteinExistence type="predicted"/>
<keyword evidence="3" id="KW-1185">Reference proteome</keyword>
<evidence type="ECO:0000313" key="3">
    <source>
        <dbReference type="Proteomes" id="UP000825051"/>
    </source>
</evidence>
<feature type="chain" id="PRO_5034179460" evidence="1">
    <location>
        <begin position="26"/>
        <end position="2731"/>
    </location>
</feature>
<accession>A0A8F9TUD8</accession>
<sequence length="2731" mass="294241">MSPVRLLRPLLLMGALASASFTALHAQYELKSEVANKLSYRPGGIPTGPSGTPSGNPTITPQFANAVETSATAGPVSAAAALTSRYPSSSVAVLQRASVGTTFASGVPRYFLGDRITAPVTYVNSVGSTITVPADFWRAEPVRAAEIVVNPSGQPLKDATGIAIPNTANVIIPALATGVYEKFYYSPNAKQVFASEPGQVEIWWRSRLPDASNNYVLVHETFSVSSATSSPVRTLYWTEKTFNGPRVTIPSGRIVTVNPVFTNVFPATVATEYVPVGNSPPADPNAQPAAELRTVWFDTTNGSGSLHAYNVSGRIMVEYLGALQDDGSHEFLGADIIAVSQSAPTSTLTVNLGEEIRPSPDDRLLIPQPVSSTTANAINYYGTTVRPDGSVAYYAEHENYIEDQVVFYWLEQLDAGIAPASGQAPGLKLDWPKYLHKYLQVWPSDVTAFAQYTVAHGGSSASSGTGLKFEGGKIPSVIYQDDLEQDEVLLDPTTQRLLVNLADSSDQLSRVLLKFTGDNGGVWYVRLMTQADDRTGYIEGDATPAVTGSAYVGERLAPPSSEYSVAGYISAGTAYSPNAYINPFAAGVTAGEQGAIIPVNALPGGATTLEVWWFKKVAAPSSEFSDFYTTAKIGRYTVSYRTDSPTIVLASNNGTGDLSPAQIAGSLYVQNDVSLPGYNPNEEHALMLSGRAYALRDDLNLTTGSSYATFSSLPRVLIQYTDPNDSRPAMSVYEVVREDANYTFNYPVTAGTILNSPMPLPRLPLPVDPATGLSRNLEVTPNPDEFPPETFAADAPGSYGKFTFKDRKGYDWVYRGPHGNPDEAGLPSSSGPLANTEFNVTKGLWVNSTNIGSLTVSDGAYNGVATGSGDAYFWTSGLPPFNGSSVPTIKVRMRASANAGVQLFWGNQNGGFGGGRVAGSNYTGSGEWQVVTFNLSSSSEWTGQTINALRLDPVVTAGVTFSIDWIRSSQSSPGLGMEWYYTMRAGFWFPSLTTQPAEGTILPYLRTKNPDGSWQGDPVTATPLTVNYRPVWPDNVPTMSVGETLTLANHGLPSVRGNTSAVVFYQQSVAQKGSATTSVTLHDPTRAKTVLLDNAAVGLTKLPASAALTQQSGKTYFQLLPPHLQQRFYFDGTLGPVGGLVLIGQFVDETAGEDYVHLNALSPDDVASLKAIVAPTDNDYQKWSIAIDNLSTRVETFMEDPSKRGTYIPDSTKTVTVGATQLATITSSDTAVDSYALTATGAGSGYATLLFGNGYAFTPVGDPVSVAIIKVVPQLYTGDLKTLVASNPLDEQTALRHSGDFAAHPENYDFEWRYAAPQDGVVPPTYTYAMGTIVGSATTNLWQLATNPPAPLPSTYPATNYPFPRTFAINNASYVTSSGLPGTVAKPVSPVTFSGPIPSQIVFSAELGAHDGFVLYVNGSPAVASRVPPGVVIPGNLALTDPRTGLSSSGLTNQYTVPSTYFIVGDNRLEIALYTSANANAVSSLDFRLDAAVETDHVVANGSPWILPNGTLTNTVVVGGSATSPLGNPLLVFSDNYFTMRYRPKAGVTNVAGTGWSRWMTPKLVESWIKRALDGINPFTQRTDDLYNNPVSTDVSILTQAGKRWEGDVALNLNNINDFGLIEIYETLLNRAKKLSIDAGYDDPGTNDTLLLTAGYLSDLYMTLGNEASDDADNPTIAIDGELSSGEVSTSRFSFEGQVPSLIDEELALLRGRDDFLSPGVTVAPAYNRLYWNYTNGINSGESIYAINYDIKEKAGSPTANGTLDAADAQYMFPQGHGDAYGHYLTALTGYYKLLTSPHFTWTPRTESVDVLGQTVQVDYEDERKFAAAAASVARTAARIIDVSARKSYRDDPSVGWSHQRDGKYNATTGLTRNWGTDEWAARAGQGAYLNWVSANAMLPDVDNNPQHTGIQIIDRTTVPEISEIVTSAVAIQTSLDDQSAHINPLGLANGAIAFDISPTDLKAGKSHFDQIYARALQASLNAKAAFDRACVMNRTLRNQNNTLDDYNNAVDDQERAYEYQLITLFGTAYAGDIGPGKLYAQGYTGPDLYHYWFIDQPSALVDTAATLTFTYPEPINLDPFKEWSLDNAYNKVRDPLQFTSRTITISPDRITQFASAGLGARSQPGQLQSALLAVYQAQVNARAAANTLDTLMRQFDRDYQLFTEFRTSYADASDGAAAKLDEAAVKIKAANVVSHSSAISSLSADLVYNLSEALKGGYPSDVGLATDPSGPARFLTMYGGSLSAYALQLSSLALDAKAADLQSEADDLASQADDFLTQYNWDNQDKQHVVEFEHLLQQILATKFTIASRLAELQHATERVTQIVAEGNHVLAERETFRQRAAAVIQGYRTRDLTYRAFRNEELSQYQSLYDLAAQYTYLAVQSYDYETGLLGTTAGQKIVDGVISTRSLGDFKDGLPVATTGTTGDGGLAALLARLQSDWSVAKSRLGINNPDNYGTLFSLRQELFRVRTDAATTEDDKAWQQVLEQHIMSNVLNDPDVATYCRNIRKADGSSVPGIVIPFSTTIGQGLNFFGRPLAAGDHAYTASNFATKIYSTGLVLDGYVGMDPYAIGTPNAGKPASSNPNALSATPYVYLIPAGLDSMYMPPLGDNAVVRTWSVKDQAMPLPFNLGEDVFSANVFFTPQGTVNEQFWITRKHQAFRPVSDPAFFYSTMPAEFTNSRLVGRSVWNTQWKLVIPANTLLGDEQGGLDKFVRTVSDIRLFLRTYSNSGN</sequence>
<feature type="signal peptide" evidence="1">
    <location>
        <begin position="1"/>
        <end position="25"/>
    </location>
</feature>
<dbReference type="EMBL" id="CP080507">
    <property type="protein sequence ID" value="QYM77959.1"/>
    <property type="molecule type" value="Genomic_DNA"/>
</dbReference>
<keyword evidence="1" id="KW-0732">Signal</keyword>
<dbReference type="KEGG" id="ole:K0B96_11615"/>